<dbReference type="EMBL" id="CP008947">
    <property type="protein sequence ID" value="AII04773.1"/>
    <property type="molecule type" value="Genomic_DNA"/>
</dbReference>
<dbReference type="InterPro" id="IPR006427">
    <property type="entry name" value="Portal_HK97"/>
</dbReference>
<dbReference type="NCBIfam" id="TIGR01537">
    <property type="entry name" value="portal_HK97"/>
    <property type="match status" value="1"/>
</dbReference>
<dbReference type="eggNOG" id="COG4695">
    <property type="taxonomic scope" value="Bacteria"/>
</dbReference>
<name>A0A076EI64_RHOOP</name>
<reference evidence="2 3" key="1">
    <citation type="submission" date="2014-07" db="EMBL/GenBank/DDBJ databases">
        <title>Genome Sequence of Rhodococcus opacus Strain R7, a Biodegrader of Mono- and Polycyclic Aromatic Hydrocarbons.</title>
        <authorList>
            <person name="Di Gennaro P."/>
            <person name="Zampolli J."/>
            <person name="Presti I."/>
            <person name="Cappelletti M."/>
            <person name="D'Ursi P."/>
            <person name="Orro A."/>
            <person name="Mezzelani A."/>
            <person name="Milanesi L."/>
        </authorList>
    </citation>
    <scope>NUCLEOTIDE SEQUENCE [LARGE SCALE GENOMIC DNA]</scope>
    <source>
        <strain evidence="2 3">R7</strain>
    </source>
</reference>
<dbReference type="Gene3D" id="1.20.1270.210">
    <property type="match status" value="1"/>
</dbReference>
<evidence type="ECO:0000256" key="1">
    <source>
        <dbReference type="SAM" id="MobiDB-lite"/>
    </source>
</evidence>
<dbReference type="AlphaFoldDB" id="A0A076EI64"/>
<feature type="region of interest" description="Disordered" evidence="1">
    <location>
        <begin position="286"/>
        <end position="322"/>
    </location>
</feature>
<protein>
    <recommendedName>
        <fullName evidence="4">Phage portal protein</fullName>
    </recommendedName>
</protein>
<dbReference type="InterPro" id="IPR006944">
    <property type="entry name" value="Phage/GTA_portal"/>
</dbReference>
<sequence>MISQMDLQVYREGKLIKTPPVVANPIDEESQSSFVQQVIWSLALWGNAYVKVYGSPVSSVEVLDPDTVVVTRDEITGKTNYWLNGKLQPKGKIRHLKFERMPGELKGHGPLQGCAGELKAAQQLDKFQQTWFNTDGIPKGVLSSTQAVNAQQQKALVEAFEAFVKEHKNVLLPLGIKYETLATKPMELQYVEVAEANIRNIARIFGIPAANLLSAIEGTSMTYTNYEESNLQFLQNTLCRYMNEIEDFLSSLLPRSQKVQFNEEMLLRTSTEKLWSVNKLKTDIGYTSGDEMREAEGKNPLPKPVTPTEKVNPNKDNEDSGD</sequence>
<gene>
    <name evidence="2" type="ORF">EP51_09230</name>
</gene>
<dbReference type="Proteomes" id="UP000028488">
    <property type="component" value="Chromosome"/>
</dbReference>
<dbReference type="Pfam" id="PF04860">
    <property type="entry name" value="Phage_portal"/>
    <property type="match status" value="1"/>
</dbReference>
<evidence type="ECO:0008006" key="4">
    <source>
        <dbReference type="Google" id="ProtNLM"/>
    </source>
</evidence>
<evidence type="ECO:0000313" key="3">
    <source>
        <dbReference type="Proteomes" id="UP000028488"/>
    </source>
</evidence>
<organism evidence="2 3">
    <name type="scientific">Rhodococcus opacus</name>
    <name type="common">Nocardia opaca</name>
    <dbReference type="NCBI Taxonomy" id="37919"/>
    <lineage>
        <taxon>Bacteria</taxon>
        <taxon>Bacillati</taxon>
        <taxon>Actinomycetota</taxon>
        <taxon>Actinomycetes</taxon>
        <taxon>Mycobacteriales</taxon>
        <taxon>Nocardiaceae</taxon>
        <taxon>Rhodococcus</taxon>
    </lineage>
</organism>
<proteinExistence type="predicted"/>
<evidence type="ECO:0000313" key="2">
    <source>
        <dbReference type="EMBL" id="AII04773.1"/>
    </source>
</evidence>
<feature type="compositionally biased region" description="Basic and acidic residues" evidence="1">
    <location>
        <begin position="312"/>
        <end position="322"/>
    </location>
</feature>
<accession>A0A076EI64</accession>